<proteinExistence type="predicted"/>
<keyword evidence="2" id="KW-1185">Reference proteome</keyword>
<name>A0AAV4WLH1_9ARAC</name>
<evidence type="ECO:0000313" key="1">
    <source>
        <dbReference type="EMBL" id="GIY83532.1"/>
    </source>
</evidence>
<dbReference type="EMBL" id="BPLQ01014830">
    <property type="protein sequence ID" value="GIY83532.1"/>
    <property type="molecule type" value="Genomic_DNA"/>
</dbReference>
<reference evidence="1 2" key="1">
    <citation type="submission" date="2021-06" db="EMBL/GenBank/DDBJ databases">
        <title>Caerostris darwini draft genome.</title>
        <authorList>
            <person name="Kono N."/>
            <person name="Arakawa K."/>
        </authorList>
    </citation>
    <scope>NUCLEOTIDE SEQUENCE [LARGE SCALE GENOMIC DNA]</scope>
</reference>
<gene>
    <name evidence="1" type="ORF">CDAR_221721</name>
</gene>
<dbReference type="Proteomes" id="UP001054837">
    <property type="component" value="Unassembled WGS sequence"/>
</dbReference>
<evidence type="ECO:0000313" key="2">
    <source>
        <dbReference type="Proteomes" id="UP001054837"/>
    </source>
</evidence>
<accession>A0AAV4WLH1</accession>
<sequence>MKKEAENPDSVFDGADSSLLKEKGIALPPEACMCFADDSCTTQRTMCAHQIMKGRDEGKNWYSQNQLRLPVYCQETARFENPSVQNLNVDFRKENNLKPFVSRSSMGISKNRRRKWY</sequence>
<protein>
    <submittedName>
        <fullName evidence="1">Uncharacterized protein</fullName>
    </submittedName>
</protein>
<organism evidence="1 2">
    <name type="scientific">Caerostris darwini</name>
    <dbReference type="NCBI Taxonomy" id="1538125"/>
    <lineage>
        <taxon>Eukaryota</taxon>
        <taxon>Metazoa</taxon>
        <taxon>Ecdysozoa</taxon>
        <taxon>Arthropoda</taxon>
        <taxon>Chelicerata</taxon>
        <taxon>Arachnida</taxon>
        <taxon>Araneae</taxon>
        <taxon>Araneomorphae</taxon>
        <taxon>Entelegynae</taxon>
        <taxon>Araneoidea</taxon>
        <taxon>Araneidae</taxon>
        <taxon>Caerostris</taxon>
    </lineage>
</organism>
<dbReference type="AlphaFoldDB" id="A0AAV4WLH1"/>
<comment type="caution">
    <text evidence="1">The sequence shown here is derived from an EMBL/GenBank/DDBJ whole genome shotgun (WGS) entry which is preliminary data.</text>
</comment>